<evidence type="ECO:0000313" key="3">
    <source>
        <dbReference type="Proteomes" id="UP000799437"/>
    </source>
</evidence>
<feature type="compositionally biased region" description="Basic and acidic residues" evidence="1">
    <location>
        <begin position="1"/>
        <end position="14"/>
    </location>
</feature>
<gene>
    <name evidence="2" type="ORF">EJ05DRAFT_484249</name>
</gene>
<evidence type="ECO:0000256" key="1">
    <source>
        <dbReference type="SAM" id="MobiDB-lite"/>
    </source>
</evidence>
<dbReference type="AlphaFoldDB" id="A0A6A6WCH1"/>
<sequence length="330" mass="37179">MSEHITSRSDRDSADVGDVNQLPLTQPKVSDDISLVVGANRVPFIISRKALALAGPMLAMALSESLQTVVPDVHSVEWPEESPYAVEIVLNILNGHFKKIPQCSLSLEQLSALAKFVDKFEIQSTISPFYRKWVQDLDQELSCAEDPAHFKIYWAFGLESYFSSLAHTMVLHTHETDNSYDIRMHIESLKKIDAPPRIISNILKIRQDAIGRVLQCLSSRISRAYSGVDCSTSHRKDKCYTITMGCITKALLLKGLWPIPKAKDVKHSLLYLCQEVKKIKAIPYQDSTNVHAGCAYKFKLKSDMVTILDHLPSPLDNGHQIYFREVAKRL</sequence>
<evidence type="ECO:0000313" key="2">
    <source>
        <dbReference type="EMBL" id="KAF2760528.1"/>
    </source>
</evidence>
<evidence type="ECO:0008006" key="4">
    <source>
        <dbReference type="Google" id="ProtNLM"/>
    </source>
</evidence>
<feature type="region of interest" description="Disordered" evidence="1">
    <location>
        <begin position="1"/>
        <end position="23"/>
    </location>
</feature>
<reference evidence="2" key="1">
    <citation type="journal article" date="2020" name="Stud. Mycol.">
        <title>101 Dothideomycetes genomes: a test case for predicting lifestyles and emergence of pathogens.</title>
        <authorList>
            <person name="Haridas S."/>
            <person name="Albert R."/>
            <person name="Binder M."/>
            <person name="Bloem J."/>
            <person name="Labutti K."/>
            <person name="Salamov A."/>
            <person name="Andreopoulos B."/>
            <person name="Baker S."/>
            <person name="Barry K."/>
            <person name="Bills G."/>
            <person name="Bluhm B."/>
            <person name="Cannon C."/>
            <person name="Castanera R."/>
            <person name="Culley D."/>
            <person name="Daum C."/>
            <person name="Ezra D."/>
            <person name="Gonzalez J."/>
            <person name="Henrissat B."/>
            <person name="Kuo A."/>
            <person name="Liang C."/>
            <person name="Lipzen A."/>
            <person name="Lutzoni F."/>
            <person name="Magnuson J."/>
            <person name="Mondo S."/>
            <person name="Nolan M."/>
            <person name="Ohm R."/>
            <person name="Pangilinan J."/>
            <person name="Park H.-J."/>
            <person name="Ramirez L."/>
            <person name="Alfaro M."/>
            <person name="Sun H."/>
            <person name="Tritt A."/>
            <person name="Yoshinaga Y."/>
            <person name="Zwiers L.-H."/>
            <person name="Turgeon B."/>
            <person name="Goodwin S."/>
            <person name="Spatafora J."/>
            <person name="Crous P."/>
            <person name="Grigoriev I."/>
        </authorList>
    </citation>
    <scope>NUCLEOTIDE SEQUENCE</scope>
    <source>
        <strain evidence="2">CBS 121739</strain>
    </source>
</reference>
<name>A0A6A6WCH1_9PEZI</name>
<dbReference type="Proteomes" id="UP000799437">
    <property type="component" value="Unassembled WGS sequence"/>
</dbReference>
<dbReference type="EMBL" id="ML996568">
    <property type="protein sequence ID" value="KAF2760528.1"/>
    <property type="molecule type" value="Genomic_DNA"/>
</dbReference>
<proteinExistence type="predicted"/>
<dbReference type="OrthoDB" id="5326346at2759"/>
<dbReference type="RefSeq" id="XP_033602979.1">
    <property type="nucleotide sequence ID" value="XM_033745321.1"/>
</dbReference>
<keyword evidence="3" id="KW-1185">Reference proteome</keyword>
<protein>
    <recommendedName>
        <fullName evidence="4">BTB domain-containing protein</fullName>
    </recommendedName>
</protein>
<organism evidence="2 3">
    <name type="scientific">Pseudovirgaria hyperparasitica</name>
    <dbReference type="NCBI Taxonomy" id="470096"/>
    <lineage>
        <taxon>Eukaryota</taxon>
        <taxon>Fungi</taxon>
        <taxon>Dikarya</taxon>
        <taxon>Ascomycota</taxon>
        <taxon>Pezizomycotina</taxon>
        <taxon>Dothideomycetes</taxon>
        <taxon>Dothideomycetes incertae sedis</taxon>
        <taxon>Acrospermales</taxon>
        <taxon>Acrospermaceae</taxon>
        <taxon>Pseudovirgaria</taxon>
    </lineage>
</organism>
<accession>A0A6A6WCH1</accession>
<dbReference type="GeneID" id="54486375"/>